<evidence type="ECO:0000256" key="1">
    <source>
        <dbReference type="ARBA" id="ARBA00009013"/>
    </source>
</evidence>
<evidence type="ECO:0000256" key="2">
    <source>
        <dbReference type="RuleBase" id="RU003749"/>
    </source>
</evidence>
<dbReference type="InterPro" id="IPR002645">
    <property type="entry name" value="STAS_dom"/>
</dbReference>
<keyword evidence="5" id="KW-1185">Reference proteome</keyword>
<name>A0ABT2X9D0_9RHOB</name>
<comment type="similarity">
    <text evidence="1 2">Belongs to the anti-sigma-factor antagonist family.</text>
</comment>
<dbReference type="InterPro" id="IPR003658">
    <property type="entry name" value="Anti-sigma_ant"/>
</dbReference>
<feature type="domain" description="STAS" evidence="3">
    <location>
        <begin position="1"/>
        <end position="110"/>
    </location>
</feature>
<dbReference type="InterPro" id="IPR036513">
    <property type="entry name" value="STAS_dom_sf"/>
</dbReference>
<evidence type="ECO:0000313" key="5">
    <source>
        <dbReference type="Proteomes" id="UP001209535"/>
    </source>
</evidence>
<dbReference type="PANTHER" id="PTHR33495">
    <property type="entry name" value="ANTI-SIGMA FACTOR ANTAGONIST TM_1081-RELATED-RELATED"/>
    <property type="match status" value="1"/>
</dbReference>
<dbReference type="PROSITE" id="PS50801">
    <property type="entry name" value="STAS"/>
    <property type="match status" value="1"/>
</dbReference>
<dbReference type="Pfam" id="PF01740">
    <property type="entry name" value="STAS"/>
    <property type="match status" value="1"/>
</dbReference>
<dbReference type="CDD" id="cd07043">
    <property type="entry name" value="STAS_anti-anti-sigma_factors"/>
    <property type="match status" value="1"/>
</dbReference>
<protein>
    <recommendedName>
        <fullName evidence="2">Anti-sigma factor antagonist</fullName>
    </recommendedName>
</protein>
<organism evidence="4 5">
    <name type="scientific">Albidovulum salinarum</name>
    <dbReference type="NCBI Taxonomy" id="2984153"/>
    <lineage>
        <taxon>Bacteria</taxon>
        <taxon>Pseudomonadati</taxon>
        <taxon>Pseudomonadota</taxon>
        <taxon>Alphaproteobacteria</taxon>
        <taxon>Rhodobacterales</taxon>
        <taxon>Paracoccaceae</taxon>
        <taxon>Albidovulum</taxon>
    </lineage>
</organism>
<comment type="caution">
    <text evidence="4">The sequence shown here is derived from an EMBL/GenBank/DDBJ whole genome shotgun (WGS) entry which is preliminary data.</text>
</comment>
<dbReference type="NCBIfam" id="TIGR00377">
    <property type="entry name" value="ant_ant_sig"/>
    <property type="match status" value="1"/>
</dbReference>
<dbReference type="RefSeq" id="WP_263340786.1">
    <property type="nucleotide sequence ID" value="NZ_JAOVQO010000036.1"/>
</dbReference>
<evidence type="ECO:0000259" key="3">
    <source>
        <dbReference type="PROSITE" id="PS50801"/>
    </source>
</evidence>
<sequence length="111" mass="11801">MQIEVEELGAATVLRLQGKLDSSTSTEFEAAVGDAVENGSGGVIVDLGQLQFMASAGLRVLLGAVKRLTRENRPLRVFGLNGLVRDTFEISGFVSIIDVRPNEAEAREGLG</sequence>
<accession>A0ABT2X9D0</accession>
<dbReference type="Proteomes" id="UP001209535">
    <property type="component" value="Unassembled WGS sequence"/>
</dbReference>
<gene>
    <name evidence="4" type="ORF">OEZ60_21420</name>
</gene>
<evidence type="ECO:0000313" key="4">
    <source>
        <dbReference type="EMBL" id="MCU9850542.1"/>
    </source>
</evidence>
<dbReference type="SUPFAM" id="SSF52091">
    <property type="entry name" value="SpoIIaa-like"/>
    <property type="match status" value="1"/>
</dbReference>
<proteinExistence type="inferred from homology"/>
<dbReference type="Gene3D" id="3.30.750.24">
    <property type="entry name" value="STAS domain"/>
    <property type="match status" value="1"/>
</dbReference>
<reference evidence="4 5" key="1">
    <citation type="submission" date="2022-10" db="EMBL/GenBank/DDBJ databases">
        <title>Defluviimonas sp. nov., isolated from ocean surface sediments.</title>
        <authorList>
            <person name="He W."/>
            <person name="Wang L."/>
            <person name="Zhang D.-F."/>
        </authorList>
    </citation>
    <scope>NUCLEOTIDE SEQUENCE [LARGE SCALE GENOMIC DNA]</scope>
    <source>
        <strain evidence="4 5">WL0024</strain>
    </source>
</reference>
<dbReference type="EMBL" id="JAOVQO010000036">
    <property type="protein sequence ID" value="MCU9850542.1"/>
    <property type="molecule type" value="Genomic_DNA"/>
</dbReference>